<dbReference type="AlphaFoldDB" id="A0A6A6EEQ0"/>
<reference evidence="1" key="1">
    <citation type="journal article" date="2020" name="Stud. Mycol.">
        <title>101 Dothideomycetes genomes: a test case for predicting lifestyles and emergence of pathogens.</title>
        <authorList>
            <person name="Haridas S."/>
            <person name="Albert R."/>
            <person name="Binder M."/>
            <person name="Bloem J."/>
            <person name="Labutti K."/>
            <person name="Salamov A."/>
            <person name="Andreopoulos B."/>
            <person name="Baker S."/>
            <person name="Barry K."/>
            <person name="Bills G."/>
            <person name="Bluhm B."/>
            <person name="Cannon C."/>
            <person name="Castanera R."/>
            <person name="Culley D."/>
            <person name="Daum C."/>
            <person name="Ezra D."/>
            <person name="Gonzalez J."/>
            <person name="Henrissat B."/>
            <person name="Kuo A."/>
            <person name="Liang C."/>
            <person name="Lipzen A."/>
            <person name="Lutzoni F."/>
            <person name="Magnuson J."/>
            <person name="Mondo S."/>
            <person name="Nolan M."/>
            <person name="Ohm R."/>
            <person name="Pangilinan J."/>
            <person name="Park H.-J."/>
            <person name="Ramirez L."/>
            <person name="Alfaro M."/>
            <person name="Sun H."/>
            <person name="Tritt A."/>
            <person name="Yoshinaga Y."/>
            <person name="Zwiers L.-H."/>
            <person name="Turgeon B."/>
            <person name="Goodwin S."/>
            <person name="Spatafora J."/>
            <person name="Crous P."/>
            <person name="Grigoriev I."/>
        </authorList>
    </citation>
    <scope>NUCLEOTIDE SEQUENCE</scope>
    <source>
        <strain evidence="1">CBS 207.26</strain>
    </source>
</reference>
<evidence type="ECO:0008006" key="3">
    <source>
        <dbReference type="Google" id="ProtNLM"/>
    </source>
</evidence>
<proteinExistence type="predicted"/>
<evidence type="ECO:0000313" key="1">
    <source>
        <dbReference type="EMBL" id="KAF2189302.1"/>
    </source>
</evidence>
<organism evidence="1 2">
    <name type="scientific">Zopfia rhizophila CBS 207.26</name>
    <dbReference type="NCBI Taxonomy" id="1314779"/>
    <lineage>
        <taxon>Eukaryota</taxon>
        <taxon>Fungi</taxon>
        <taxon>Dikarya</taxon>
        <taxon>Ascomycota</taxon>
        <taxon>Pezizomycotina</taxon>
        <taxon>Dothideomycetes</taxon>
        <taxon>Dothideomycetes incertae sedis</taxon>
        <taxon>Zopfiaceae</taxon>
        <taxon>Zopfia</taxon>
    </lineage>
</organism>
<evidence type="ECO:0000313" key="2">
    <source>
        <dbReference type="Proteomes" id="UP000800200"/>
    </source>
</evidence>
<feature type="non-terminal residue" evidence="1">
    <location>
        <position position="109"/>
    </location>
</feature>
<dbReference type="EMBL" id="ML994621">
    <property type="protein sequence ID" value="KAF2189302.1"/>
    <property type="molecule type" value="Genomic_DNA"/>
</dbReference>
<gene>
    <name evidence="1" type="ORF">K469DRAFT_517963</name>
</gene>
<sequence>RHHILTSLKPYTCISEECKDPPLLFSKESEWRDHLHSFHGPRWSQEVYRPLQWCCDIGHSAPLYFVKEKGLEEHLVETHSDIFAREQIPTVLNQNSLPSLREPHVCPLC</sequence>
<accession>A0A6A6EEQ0</accession>
<dbReference type="Proteomes" id="UP000800200">
    <property type="component" value="Unassembled WGS sequence"/>
</dbReference>
<protein>
    <recommendedName>
        <fullName evidence="3">C2H2-type domain-containing protein</fullName>
    </recommendedName>
</protein>
<name>A0A6A6EEQ0_9PEZI</name>
<feature type="non-terminal residue" evidence="1">
    <location>
        <position position="1"/>
    </location>
</feature>
<dbReference type="OrthoDB" id="3223806at2759"/>
<keyword evidence="2" id="KW-1185">Reference proteome</keyword>